<accession>A0A506PLF4</accession>
<evidence type="ECO:0000313" key="2">
    <source>
        <dbReference type="Proteomes" id="UP000317332"/>
    </source>
</evidence>
<name>A0A506PLF4_9FLAO</name>
<dbReference type="Proteomes" id="UP000317332">
    <property type="component" value="Unassembled WGS sequence"/>
</dbReference>
<dbReference type="EMBL" id="VHIQ01000002">
    <property type="protein sequence ID" value="TPV34693.1"/>
    <property type="molecule type" value="Genomic_DNA"/>
</dbReference>
<comment type="caution">
    <text evidence="1">The sequence shown here is derived from an EMBL/GenBank/DDBJ whole genome shotgun (WGS) entry which is preliminary data.</text>
</comment>
<dbReference type="RefSeq" id="WP_140989116.1">
    <property type="nucleotide sequence ID" value="NZ_VHIQ01000002.1"/>
</dbReference>
<keyword evidence="2" id="KW-1185">Reference proteome</keyword>
<gene>
    <name evidence="1" type="ORF">FJ651_03950</name>
</gene>
<proteinExistence type="predicted"/>
<evidence type="ECO:0000313" key="1">
    <source>
        <dbReference type="EMBL" id="TPV34693.1"/>
    </source>
</evidence>
<reference evidence="1 2" key="1">
    <citation type="submission" date="2019-06" db="EMBL/GenBank/DDBJ databases">
        <title>Flavobacteriaceae Paucihalobacterium erythroidium CWB-1, complete genome.</title>
        <authorList>
            <person name="Wu S."/>
        </authorList>
    </citation>
    <scope>NUCLEOTIDE SEQUENCE [LARGE SCALE GENOMIC DNA]</scope>
    <source>
        <strain evidence="1 2">CWB-1</strain>
    </source>
</reference>
<organism evidence="1 2">
    <name type="scientific">Paucihalobacter ruber</name>
    <dbReference type="NCBI Taxonomy" id="2567861"/>
    <lineage>
        <taxon>Bacteria</taxon>
        <taxon>Pseudomonadati</taxon>
        <taxon>Bacteroidota</taxon>
        <taxon>Flavobacteriia</taxon>
        <taxon>Flavobacteriales</taxon>
        <taxon>Flavobacteriaceae</taxon>
        <taxon>Paucihalobacter</taxon>
    </lineage>
</organism>
<dbReference type="AlphaFoldDB" id="A0A506PLF4"/>
<protein>
    <submittedName>
        <fullName evidence="1">Uncharacterized protein</fullName>
    </submittedName>
</protein>
<sequence length="213" mass="25653">MDRNSRLKVLPIAVLGILFILNSCLPKKEQAPYPYKIELNPLRKEIGLRIIDSTFYKGPYGFESVSTFDKVNDLYCDSYMKTKDRDRKPKTQSLYWEKHTKLNRDKGKPQYEQDIYRSGFYKYGYIEETDIFETLKFRYVFEDYNYYDFKTKDSLTVSKGWEYIYEYPIEITNVTSNRSEKNKNGYWKRKTEQLNKKQADSILKAWKLKKLND</sequence>